<dbReference type="PANTHER" id="PTHR43065">
    <property type="entry name" value="SENSOR HISTIDINE KINASE"/>
    <property type="match status" value="1"/>
</dbReference>
<dbReference type="InterPro" id="IPR003661">
    <property type="entry name" value="HisK_dim/P_dom"/>
</dbReference>
<dbReference type="SUPFAM" id="SSF55874">
    <property type="entry name" value="ATPase domain of HSP90 chaperone/DNA topoisomerase II/histidine kinase"/>
    <property type="match status" value="1"/>
</dbReference>
<dbReference type="PANTHER" id="PTHR43065:SF10">
    <property type="entry name" value="PEROXIDE STRESS-ACTIVATED HISTIDINE KINASE MAK3"/>
    <property type="match status" value="1"/>
</dbReference>
<dbReference type="RefSeq" id="WP_034976372.1">
    <property type="nucleotide sequence ID" value="NZ_FOFI01000001.1"/>
</dbReference>
<dbReference type="GO" id="GO:0000155">
    <property type="term" value="F:phosphorelay sensor kinase activity"/>
    <property type="evidence" value="ECO:0007669"/>
    <property type="project" value="InterPro"/>
</dbReference>
<feature type="domain" description="HAMP" evidence="12">
    <location>
        <begin position="206"/>
        <end position="259"/>
    </location>
</feature>
<evidence type="ECO:0000256" key="10">
    <source>
        <dbReference type="SAM" id="Phobius"/>
    </source>
</evidence>
<organism evidence="13 14">
    <name type="scientific">Epilithonimonas lactis</name>
    <dbReference type="NCBI Taxonomy" id="421072"/>
    <lineage>
        <taxon>Bacteria</taxon>
        <taxon>Pseudomonadati</taxon>
        <taxon>Bacteroidota</taxon>
        <taxon>Flavobacteriia</taxon>
        <taxon>Flavobacteriales</taxon>
        <taxon>Weeksellaceae</taxon>
        <taxon>Chryseobacterium group</taxon>
        <taxon>Epilithonimonas</taxon>
    </lineage>
</organism>
<dbReference type="InterPro" id="IPR005467">
    <property type="entry name" value="His_kinase_dom"/>
</dbReference>
<keyword evidence="4" id="KW-0597">Phosphoprotein</keyword>
<dbReference type="InterPro" id="IPR003660">
    <property type="entry name" value="HAMP_dom"/>
</dbReference>
<dbReference type="GO" id="GO:0005524">
    <property type="term" value="F:ATP binding"/>
    <property type="evidence" value="ECO:0007669"/>
    <property type="project" value="UniProtKB-KW"/>
</dbReference>
<dbReference type="EMBL" id="JPLY01000004">
    <property type="protein sequence ID" value="KFC20813.1"/>
    <property type="molecule type" value="Genomic_DNA"/>
</dbReference>
<evidence type="ECO:0000313" key="14">
    <source>
        <dbReference type="Proteomes" id="UP000028623"/>
    </source>
</evidence>
<dbReference type="Pfam" id="PF02518">
    <property type="entry name" value="HATPase_c"/>
    <property type="match status" value="1"/>
</dbReference>
<proteinExistence type="predicted"/>
<reference evidence="13 14" key="1">
    <citation type="submission" date="2014-07" db="EMBL/GenBank/DDBJ databases">
        <title>Epilithonimonas lactis LMG 22401 Genome.</title>
        <authorList>
            <person name="Pipes S.E."/>
            <person name="Stropko S.J."/>
        </authorList>
    </citation>
    <scope>NUCLEOTIDE SEQUENCE [LARGE SCALE GENOMIC DNA]</scope>
    <source>
        <strain evidence="13 14">LMG 24401</strain>
    </source>
</reference>
<dbReference type="Gene3D" id="6.10.340.10">
    <property type="match status" value="1"/>
</dbReference>
<dbReference type="CDD" id="cd00082">
    <property type="entry name" value="HisKA"/>
    <property type="match status" value="1"/>
</dbReference>
<sequence>MPLSDYKGYRLRNRVFIGFLTICILSVVTSAALSFVILRDNAKMVSKTDMQNKSQALMASLDYALSHSQVQTYDIPKVLENEIYEIADINKHDIIIYDLKGNYLLSNKDPNLVEQKKMPANVLNEIRKNGKQYDDKSYDEKLDASIVSSYMVLKNNMLEDIGYIYFPYYHNESAYMEVFKHYFAYIIGVNILIIIFSIWLSWIISNNLTEAIVRFTSMISRINLFDKNLQPIKYYKNDELNALVKAYNKMIAEIADQRERLSYIEKQSAWQEMAKQVAHEVKNPLTPMKLMMQNFERKFDPNDPNITNKVKNLSEIVIGQIDVISRVASAFSQFAQLPEKTDEEISLNKEVRNSLTIFSDENIFVHANHDDIRMKIDKDYLTRIITNLVTNASQAKSDDRKSVINVDLEKIEKRIKITVQDNGVGIPTDKLDRIFDPNFTSKNSGMGIGLTMVKRMVEDYNGTITVVSEVDKGATFTISMPSNL</sequence>
<dbReference type="InterPro" id="IPR003594">
    <property type="entry name" value="HATPase_dom"/>
</dbReference>
<evidence type="ECO:0000259" key="11">
    <source>
        <dbReference type="PROSITE" id="PS50109"/>
    </source>
</evidence>
<keyword evidence="8" id="KW-0067">ATP-binding</keyword>
<evidence type="ECO:0000256" key="2">
    <source>
        <dbReference type="ARBA" id="ARBA00004370"/>
    </source>
</evidence>
<keyword evidence="6" id="KW-0547">Nucleotide-binding</keyword>
<evidence type="ECO:0000259" key="12">
    <source>
        <dbReference type="PROSITE" id="PS50885"/>
    </source>
</evidence>
<dbReference type="PROSITE" id="PS50885">
    <property type="entry name" value="HAMP"/>
    <property type="match status" value="1"/>
</dbReference>
<dbReference type="SMART" id="SM00387">
    <property type="entry name" value="HATPase_c"/>
    <property type="match status" value="1"/>
</dbReference>
<dbReference type="PRINTS" id="PR00344">
    <property type="entry name" value="BCTRLSENSOR"/>
</dbReference>
<evidence type="ECO:0000256" key="7">
    <source>
        <dbReference type="ARBA" id="ARBA00022777"/>
    </source>
</evidence>
<dbReference type="InterPro" id="IPR004358">
    <property type="entry name" value="Sig_transdc_His_kin-like_C"/>
</dbReference>
<dbReference type="Gene3D" id="1.10.287.130">
    <property type="match status" value="1"/>
</dbReference>
<dbReference type="EC" id="2.7.13.3" evidence="3"/>
<keyword evidence="7 13" id="KW-0418">Kinase</keyword>
<evidence type="ECO:0000256" key="6">
    <source>
        <dbReference type="ARBA" id="ARBA00022741"/>
    </source>
</evidence>
<keyword evidence="9" id="KW-0902">Two-component regulatory system</keyword>
<dbReference type="eggNOG" id="COG5000">
    <property type="taxonomic scope" value="Bacteria"/>
</dbReference>
<evidence type="ECO:0000256" key="5">
    <source>
        <dbReference type="ARBA" id="ARBA00022679"/>
    </source>
</evidence>
<dbReference type="PROSITE" id="PS50109">
    <property type="entry name" value="HIS_KIN"/>
    <property type="match status" value="1"/>
</dbReference>
<protein>
    <recommendedName>
        <fullName evidence="3">histidine kinase</fullName>
        <ecNumber evidence="3">2.7.13.3</ecNumber>
    </recommendedName>
</protein>
<feature type="domain" description="Histidine kinase" evidence="11">
    <location>
        <begin position="276"/>
        <end position="484"/>
    </location>
</feature>
<evidence type="ECO:0000256" key="4">
    <source>
        <dbReference type="ARBA" id="ARBA00022553"/>
    </source>
</evidence>
<dbReference type="STRING" id="421072.SAMN04488097_0123"/>
<keyword evidence="14" id="KW-1185">Reference proteome</keyword>
<feature type="transmembrane region" description="Helical" evidence="10">
    <location>
        <begin position="182"/>
        <end position="204"/>
    </location>
</feature>
<comment type="caution">
    <text evidence="13">The sequence shown here is derived from an EMBL/GenBank/DDBJ whole genome shotgun (WGS) entry which is preliminary data.</text>
</comment>
<dbReference type="GO" id="GO:0016020">
    <property type="term" value="C:membrane"/>
    <property type="evidence" value="ECO:0007669"/>
    <property type="project" value="UniProtKB-SubCell"/>
</dbReference>
<dbReference type="AlphaFoldDB" id="A0A085BEB8"/>
<keyword evidence="10" id="KW-0812">Transmembrane</keyword>
<evidence type="ECO:0000313" key="13">
    <source>
        <dbReference type="EMBL" id="KFC20813.1"/>
    </source>
</evidence>
<accession>A0A085BEB8</accession>
<keyword evidence="10" id="KW-1133">Transmembrane helix</keyword>
<dbReference type="Proteomes" id="UP000028623">
    <property type="component" value="Unassembled WGS sequence"/>
</dbReference>
<dbReference type="Gene3D" id="3.30.565.10">
    <property type="entry name" value="Histidine kinase-like ATPase, C-terminal domain"/>
    <property type="match status" value="1"/>
</dbReference>
<dbReference type="OrthoDB" id="9776727at2"/>
<evidence type="ECO:0000256" key="3">
    <source>
        <dbReference type="ARBA" id="ARBA00012438"/>
    </source>
</evidence>
<dbReference type="InterPro" id="IPR036890">
    <property type="entry name" value="HATPase_C_sf"/>
</dbReference>
<dbReference type="CDD" id="cd00075">
    <property type="entry name" value="HATPase"/>
    <property type="match status" value="1"/>
</dbReference>
<dbReference type="SUPFAM" id="SSF47384">
    <property type="entry name" value="Homodimeric domain of signal transducing histidine kinase"/>
    <property type="match status" value="1"/>
</dbReference>
<comment type="subcellular location">
    <subcellularLocation>
        <location evidence="2">Membrane</location>
    </subcellularLocation>
</comment>
<feature type="transmembrane region" description="Helical" evidence="10">
    <location>
        <begin position="15"/>
        <end position="38"/>
    </location>
</feature>
<keyword evidence="10" id="KW-0472">Membrane</keyword>
<dbReference type="InterPro" id="IPR036097">
    <property type="entry name" value="HisK_dim/P_sf"/>
</dbReference>
<comment type="catalytic activity">
    <reaction evidence="1">
        <text>ATP + protein L-histidine = ADP + protein N-phospho-L-histidine.</text>
        <dbReference type="EC" id="2.7.13.3"/>
    </reaction>
</comment>
<evidence type="ECO:0000256" key="8">
    <source>
        <dbReference type="ARBA" id="ARBA00022840"/>
    </source>
</evidence>
<gene>
    <name evidence="13" type="ORF">IO89_11250</name>
</gene>
<evidence type="ECO:0000256" key="9">
    <source>
        <dbReference type="ARBA" id="ARBA00023012"/>
    </source>
</evidence>
<keyword evidence="5" id="KW-0808">Transferase</keyword>
<evidence type="ECO:0000256" key="1">
    <source>
        <dbReference type="ARBA" id="ARBA00000085"/>
    </source>
</evidence>
<name>A0A085BEB8_9FLAO</name>